<dbReference type="Proteomes" id="UP000824093">
    <property type="component" value="Unassembled WGS sequence"/>
</dbReference>
<reference evidence="13" key="2">
    <citation type="journal article" date="2021" name="PeerJ">
        <title>Extensive microbial diversity within the chicken gut microbiome revealed by metagenomics and culture.</title>
        <authorList>
            <person name="Gilroy R."/>
            <person name="Ravi A."/>
            <person name="Getino M."/>
            <person name="Pursley I."/>
            <person name="Horton D.L."/>
            <person name="Alikhan N.F."/>
            <person name="Baker D."/>
            <person name="Gharbi K."/>
            <person name="Hall N."/>
            <person name="Watson M."/>
            <person name="Adriaenssens E.M."/>
            <person name="Foster-Nyarko E."/>
            <person name="Jarju S."/>
            <person name="Secka A."/>
            <person name="Antonio M."/>
            <person name="Oren A."/>
            <person name="Chaudhuri R.R."/>
            <person name="La Ragione R."/>
            <person name="Hildebrand F."/>
            <person name="Pallen M.J."/>
        </authorList>
    </citation>
    <scope>NUCLEOTIDE SEQUENCE</scope>
    <source>
        <strain evidence="13">CHK195-15760</strain>
    </source>
</reference>
<evidence type="ECO:0000256" key="2">
    <source>
        <dbReference type="ARBA" id="ARBA00004651"/>
    </source>
</evidence>
<keyword evidence="9" id="KW-0902">Two-component regulatory system</keyword>
<dbReference type="InterPro" id="IPR005467">
    <property type="entry name" value="His_kinase_dom"/>
</dbReference>
<feature type="domain" description="Histidine kinase" evidence="12">
    <location>
        <begin position="126"/>
        <end position="333"/>
    </location>
</feature>
<dbReference type="EMBL" id="DVNH01000019">
    <property type="protein sequence ID" value="HIU51491.1"/>
    <property type="molecule type" value="Genomic_DNA"/>
</dbReference>
<evidence type="ECO:0000256" key="11">
    <source>
        <dbReference type="SAM" id="Phobius"/>
    </source>
</evidence>
<dbReference type="PROSITE" id="PS50109">
    <property type="entry name" value="HIS_KIN"/>
    <property type="match status" value="1"/>
</dbReference>
<dbReference type="InterPro" id="IPR004358">
    <property type="entry name" value="Sig_transdc_His_kin-like_C"/>
</dbReference>
<comment type="catalytic activity">
    <reaction evidence="1">
        <text>ATP + protein L-histidine = ADP + protein N-phospho-L-histidine.</text>
        <dbReference type="EC" id="2.7.13.3"/>
    </reaction>
</comment>
<reference evidence="13" key="1">
    <citation type="submission" date="2020-10" db="EMBL/GenBank/DDBJ databases">
        <authorList>
            <person name="Gilroy R."/>
        </authorList>
    </citation>
    <scope>NUCLEOTIDE SEQUENCE</scope>
    <source>
        <strain evidence="13">CHK195-15760</strain>
    </source>
</reference>
<feature type="transmembrane region" description="Helical" evidence="11">
    <location>
        <begin position="39"/>
        <end position="57"/>
    </location>
</feature>
<keyword evidence="8 11" id="KW-1133">Transmembrane helix</keyword>
<name>A0A9D1M0X9_9FIRM</name>
<protein>
    <recommendedName>
        <fullName evidence="3">histidine kinase</fullName>
        <ecNumber evidence="3">2.7.13.3</ecNumber>
    </recommendedName>
</protein>
<dbReference type="AlphaFoldDB" id="A0A9D1M0X9"/>
<evidence type="ECO:0000259" key="12">
    <source>
        <dbReference type="PROSITE" id="PS50109"/>
    </source>
</evidence>
<keyword evidence="7 13" id="KW-0418">Kinase</keyword>
<dbReference type="InterPro" id="IPR036890">
    <property type="entry name" value="HATPase_C_sf"/>
</dbReference>
<dbReference type="GO" id="GO:0004721">
    <property type="term" value="F:phosphoprotein phosphatase activity"/>
    <property type="evidence" value="ECO:0007669"/>
    <property type="project" value="TreeGrafter"/>
</dbReference>
<dbReference type="InterPro" id="IPR003594">
    <property type="entry name" value="HATPase_dom"/>
</dbReference>
<dbReference type="GO" id="GO:0005886">
    <property type="term" value="C:plasma membrane"/>
    <property type="evidence" value="ECO:0007669"/>
    <property type="project" value="UniProtKB-SubCell"/>
</dbReference>
<dbReference type="PRINTS" id="PR00344">
    <property type="entry name" value="BCTRLSENSOR"/>
</dbReference>
<dbReference type="GO" id="GO:0016036">
    <property type="term" value="P:cellular response to phosphate starvation"/>
    <property type="evidence" value="ECO:0007669"/>
    <property type="project" value="TreeGrafter"/>
</dbReference>
<dbReference type="EC" id="2.7.13.3" evidence="3"/>
<evidence type="ECO:0000256" key="10">
    <source>
        <dbReference type="ARBA" id="ARBA00023136"/>
    </source>
</evidence>
<dbReference type="Pfam" id="PF02518">
    <property type="entry name" value="HATPase_c"/>
    <property type="match status" value="1"/>
</dbReference>
<keyword evidence="4" id="KW-1003">Cell membrane</keyword>
<dbReference type="Gene3D" id="3.30.565.10">
    <property type="entry name" value="Histidine kinase-like ATPase, C-terminal domain"/>
    <property type="match status" value="1"/>
</dbReference>
<evidence type="ECO:0000256" key="6">
    <source>
        <dbReference type="ARBA" id="ARBA00022692"/>
    </source>
</evidence>
<evidence type="ECO:0000256" key="7">
    <source>
        <dbReference type="ARBA" id="ARBA00022777"/>
    </source>
</evidence>
<evidence type="ECO:0000256" key="3">
    <source>
        <dbReference type="ARBA" id="ARBA00012438"/>
    </source>
</evidence>
<dbReference type="InterPro" id="IPR050351">
    <property type="entry name" value="BphY/WalK/GraS-like"/>
</dbReference>
<dbReference type="SUPFAM" id="SSF55874">
    <property type="entry name" value="ATPase domain of HSP90 chaperone/DNA topoisomerase II/histidine kinase"/>
    <property type="match status" value="1"/>
</dbReference>
<keyword evidence="5" id="KW-0808">Transferase</keyword>
<evidence type="ECO:0000256" key="8">
    <source>
        <dbReference type="ARBA" id="ARBA00022989"/>
    </source>
</evidence>
<gene>
    <name evidence="13" type="ORF">IAB70_02545</name>
</gene>
<evidence type="ECO:0000313" key="13">
    <source>
        <dbReference type="EMBL" id="HIU51491.1"/>
    </source>
</evidence>
<accession>A0A9D1M0X9</accession>
<evidence type="ECO:0000256" key="9">
    <source>
        <dbReference type="ARBA" id="ARBA00023012"/>
    </source>
</evidence>
<dbReference type="PANTHER" id="PTHR45453">
    <property type="entry name" value="PHOSPHATE REGULON SENSOR PROTEIN PHOR"/>
    <property type="match status" value="1"/>
</dbReference>
<dbReference type="GO" id="GO:0000155">
    <property type="term" value="F:phosphorelay sensor kinase activity"/>
    <property type="evidence" value="ECO:0007669"/>
    <property type="project" value="TreeGrafter"/>
</dbReference>
<evidence type="ECO:0000256" key="5">
    <source>
        <dbReference type="ARBA" id="ARBA00022679"/>
    </source>
</evidence>
<comment type="subcellular location">
    <subcellularLocation>
        <location evidence="2">Cell membrane</location>
        <topology evidence="2">Multi-pass membrane protein</topology>
    </subcellularLocation>
</comment>
<sequence length="337" mass="38789">MYFKDFIKDKVILIVTIVIALISIEILLLVYNIGIIPKIYIAGIVVIVVSISILIEYKRKKAFYDTLRNNLVDLKEKYLISEIVKKPNFVEGKILKEVLEDTGKSMLENVNYYKSLQEDYKEYIELWIHEVKIPIAASKMIIANNKTEVTKSIEEELDKVENYTEQALFYARSNAVEKDYIITRTNLKEIVNGGILKNKSTLLNERISLTMNELEYEVYTDSKWAIFIVNQIIQNSIKYAKDNDKRIEIDAKQKSDKVILYIRDNGIGIKKGEITRVFEKGFTGENGRMIGKRSTGIGLYLCEKLCNKLGLGIELNSEMGKGTEVRLIFPKNSYTSF</sequence>
<comment type="caution">
    <text evidence="13">The sequence shown here is derived from an EMBL/GenBank/DDBJ whole genome shotgun (WGS) entry which is preliminary data.</text>
</comment>
<feature type="transmembrane region" description="Helical" evidence="11">
    <location>
        <begin position="12"/>
        <end position="33"/>
    </location>
</feature>
<dbReference type="PANTHER" id="PTHR45453:SF2">
    <property type="entry name" value="HISTIDINE KINASE"/>
    <property type="match status" value="1"/>
</dbReference>
<evidence type="ECO:0000256" key="4">
    <source>
        <dbReference type="ARBA" id="ARBA00022475"/>
    </source>
</evidence>
<evidence type="ECO:0000256" key="1">
    <source>
        <dbReference type="ARBA" id="ARBA00000085"/>
    </source>
</evidence>
<keyword evidence="6 11" id="KW-0812">Transmembrane</keyword>
<proteinExistence type="predicted"/>
<dbReference type="SMART" id="SM00387">
    <property type="entry name" value="HATPase_c"/>
    <property type="match status" value="1"/>
</dbReference>
<evidence type="ECO:0000313" key="14">
    <source>
        <dbReference type="Proteomes" id="UP000824093"/>
    </source>
</evidence>
<keyword evidence="10 11" id="KW-0472">Membrane</keyword>
<organism evidence="13 14">
    <name type="scientific">Candidatus Merdicola faecigallinarum</name>
    <dbReference type="NCBI Taxonomy" id="2840862"/>
    <lineage>
        <taxon>Bacteria</taxon>
        <taxon>Bacillati</taxon>
        <taxon>Bacillota</taxon>
        <taxon>Clostridia</taxon>
        <taxon>Candidatus Merdicola</taxon>
    </lineage>
</organism>